<feature type="compositionally biased region" description="Gly residues" evidence="4">
    <location>
        <begin position="247"/>
        <end position="259"/>
    </location>
</feature>
<dbReference type="RefSeq" id="WP_345701298.1">
    <property type="nucleotide sequence ID" value="NZ_BAABIS010000001.1"/>
</dbReference>
<dbReference type="Gene3D" id="1.10.10.60">
    <property type="entry name" value="Homeodomain-like"/>
    <property type="match status" value="1"/>
</dbReference>
<feature type="domain" description="HTH araC/xylS-type" evidence="5">
    <location>
        <begin position="125"/>
        <end position="222"/>
    </location>
</feature>
<evidence type="ECO:0000256" key="3">
    <source>
        <dbReference type="ARBA" id="ARBA00023163"/>
    </source>
</evidence>
<keyword evidence="3" id="KW-0804">Transcription</keyword>
<evidence type="ECO:0000313" key="6">
    <source>
        <dbReference type="EMBL" id="GAA4882710.1"/>
    </source>
</evidence>
<dbReference type="SUPFAM" id="SSF46689">
    <property type="entry name" value="Homeodomain-like"/>
    <property type="match status" value="1"/>
</dbReference>
<dbReference type="Pfam" id="PF12833">
    <property type="entry name" value="HTH_18"/>
    <property type="match status" value="1"/>
</dbReference>
<keyword evidence="7" id="KW-1185">Reference proteome</keyword>
<dbReference type="InterPro" id="IPR018062">
    <property type="entry name" value="HTH_AraC-typ_CS"/>
</dbReference>
<feature type="region of interest" description="Disordered" evidence="4">
    <location>
        <begin position="231"/>
        <end position="259"/>
    </location>
</feature>
<dbReference type="EMBL" id="BAABIS010000001">
    <property type="protein sequence ID" value="GAA4882710.1"/>
    <property type="molecule type" value="Genomic_DNA"/>
</dbReference>
<evidence type="ECO:0000256" key="2">
    <source>
        <dbReference type="ARBA" id="ARBA00023125"/>
    </source>
</evidence>
<keyword evidence="2" id="KW-0238">DNA-binding</keyword>
<feature type="compositionally biased region" description="Basic and acidic residues" evidence="4">
    <location>
        <begin position="233"/>
        <end position="244"/>
    </location>
</feature>
<comment type="caution">
    <text evidence="6">The sequence shown here is derived from an EMBL/GenBank/DDBJ whole genome shotgun (WGS) entry which is preliminary data.</text>
</comment>
<organism evidence="6 7">
    <name type="scientific">Kitasatospora terrestris</name>
    <dbReference type="NCBI Taxonomy" id="258051"/>
    <lineage>
        <taxon>Bacteria</taxon>
        <taxon>Bacillati</taxon>
        <taxon>Actinomycetota</taxon>
        <taxon>Actinomycetes</taxon>
        <taxon>Kitasatosporales</taxon>
        <taxon>Streptomycetaceae</taxon>
        <taxon>Kitasatospora</taxon>
    </lineage>
</organism>
<evidence type="ECO:0000256" key="1">
    <source>
        <dbReference type="ARBA" id="ARBA00023015"/>
    </source>
</evidence>
<accession>A0ABP9EM25</accession>
<name>A0ABP9EM25_9ACTN</name>
<dbReference type="InterPro" id="IPR050204">
    <property type="entry name" value="AraC_XylS_family_regulators"/>
</dbReference>
<dbReference type="PANTHER" id="PTHR46796">
    <property type="entry name" value="HTH-TYPE TRANSCRIPTIONAL ACTIVATOR RHAS-RELATED"/>
    <property type="match status" value="1"/>
</dbReference>
<dbReference type="Proteomes" id="UP001501752">
    <property type="component" value="Unassembled WGS sequence"/>
</dbReference>
<dbReference type="InterPro" id="IPR018060">
    <property type="entry name" value="HTH_AraC"/>
</dbReference>
<evidence type="ECO:0000259" key="5">
    <source>
        <dbReference type="PROSITE" id="PS01124"/>
    </source>
</evidence>
<dbReference type="InterPro" id="IPR009057">
    <property type="entry name" value="Homeodomain-like_sf"/>
</dbReference>
<dbReference type="PROSITE" id="PS01124">
    <property type="entry name" value="HTH_ARAC_FAMILY_2"/>
    <property type="match status" value="1"/>
</dbReference>
<reference evidence="7" key="1">
    <citation type="journal article" date="2019" name="Int. J. Syst. Evol. Microbiol.">
        <title>The Global Catalogue of Microorganisms (GCM) 10K type strain sequencing project: providing services to taxonomists for standard genome sequencing and annotation.</title>
        <authorList>
            <consortium name="The Broad Institute Genomics Platform"/>
            <consortium name="The Broad Institute Genome Sequencing Center for Infectious Disease"/>
            <person name="Wu L."/>
            <person name="Ma J."/>
        </authorList>
    </citation>
    <scope>NUCLEOTIDE SEQUENCE [LARGE SCALE GENOMIC DNA]</scope>
    <source>
        <strain evidence="7">JCM 13006</strain>
    </source>
</reference>
<evidence type="ECO:0000313" key="7">
    <source>
        <dbReference type="Proteomes" id="UP001501752"/>
    </source>
</evidence>
<evidence type="ECO:0000256" key="4">
    <source>
        <dbReference type="SAM" id="MobiDB-lite"/>
    </source>
</evidence>
<sequence>MGGGERAPSFVVREGYAYYRGPVAEAGYHRHAAFQVAVAEAGEVAMADAAGQWLRAPALVVPPMVRHRPAAIGAARMFFVDPHCAFADRLRSRCGAGITAVPELAGLAEGELRRLGGDRSGAVDARLRAALAELTERQLPLPVLAARVGLSPQRLRALAGQQLGMPLARWRIWQRLVRAARALGEGQSLAEAALTGGFADQAHFSRQLREMMGLTPSAVLPLLRASAAAGGVHGDRAGEGRDEFGLPDGGESGPGDQAG</sequence>
<dbReference type="SMART" id="SM00342">
    <property type="entry name" value="HTH_ARAC"/>
    <property type="match status" value="1"/>
</dbReference>
<gene>
    <name evidence="6" type="ORF">GCM10023235_74000</name>
</gene>
<protein>
    <recommendedName>
        <fullName evidence="5">HTH araC/xylS-type domain-containing protein</fullName>
    </recommendedName>
</protein>
<proteinExistence type="predicted"/>
<dbReference type="PROSITE" id="PS00041">
    <property type="entry name" value="HTH_ARAC_FAMILY_1"/>
    <property type="match status" value="1"/>
</dbReference>
<keyword evidence="1" id="KW-0805">Transcription regulation</keyword>